<dbReference type="Pfam" id="PF13499">
    <property type="entry name" value="EF-hand_7"/>
    <property type="match status" value="1"/>
</dbReference>
<feature type="domain" description="EF-hand" evidence="11">
    <location>
        <begin position="111"/>
        <end position="146"/>
    </location>
</feature>
<accession>A0A9E7HHU1</accession>
<dbReference type="OrthoDB" id="26525at2759"/>
<dbReference type="Gene3D" id="1.10.238.10">
    <property type="entry name" value="EF-hand"/>
    <property type="match status" value="1"/>
</dbReference>
<dbReference type="GO" id="GO:0030134">
    <property type="term" value="C:COPII-coated ER to Golgi transport vesicle"/>
    <property type="evidence" value="ECO:0007669"/>
    <property type="project" value="TreeGrafter"/>
</dbReference>
<dbReference type="InterPro" id="IPR011992">
    <property type="entry name" value="EF-hand-dom_pair"/>
</dbReference>
<dbReference type="GO" id="GO:0015031">
    <property type="term" value="P:protein transport"/>
    <property type="evidence" value="ECO:0007669"/>
    <property type="project" value="UniProtKB-KW"/>
</dbReference>
<keyword evidence="3 10" id="KW-0812">Transmembrane</keyword>
<evidence type="ECO:0000256" key="10">
    <source>
        <dbReference type="SAM" id="Phobius"/>
    </source>
</evidence>
<feature type="domain" description="EF-hand" evidence="11">
    <location>
        <begin position="149"/>
        <end position="184"/>
    </location>
</feature>
<dbReference type="InterPro" id="IPR018247">
    <property type="entry name" value="EF_Hand_1_Ca_BS"/>
</dbReference>
<dbReference type="PANTHER" id="PTHR15858:SF0">
    <property type="entry name" value="IMMEDIATE EARLY RESPONSE 3-INTERACTING PROTEIN 1"/>
    <property type="match status" value="1"/>
</dbReference>
<dbReference type="AlphaFoldDB" id="A0A9E7HHU1"/>
<feature type="region of interest" description="Disordered" evidence="9">
    <location>
        <begin position="262"/>
        <end position="292"/>
    </location>
</feature>
<comment type="subcellular location">
    <subcellularLocation>
        <location evidence="1">Membrane</location>
    </subcellularLocation>
</comment>
<sequence length="432" mass="48069">MEKPVYLAEPEVVLLFLNALLSSIMVAIQNLSLRSMSFLHTYVACCACLSAVPDEQHPVSSAAGEARGGDCNLRIEDVQIVLGRMGLGEQQLQEKMEGFDHLPDLFADEEPSLEELKQAFSVFDENGDGFIDEVELQTVLAKLGIAEASDLDACRRMIAAHDRNRDGRIDLIDFVKFMEIRCYCSEASGKVDLPFINGLHICPHYNSDERAMHTSYNQILLARSWMDRVELNGPVMLEHHTRSDRSVKWTVRLLPFRSKEGRLVESPNPRGKTGDLFPAARDSQRRKPRCRRRHPVSRSSLAAFQFTQACRCGCRRRDPAVAAQPPPSGMGLWTLLEGLLLLANALAILNEDRFLAPKGWSFNEVSGGARAKSLKGQLIGLIYATQYLRVPLIILNAIIILVKLVSASRGPSIFDLPVPGLAVDVRQLSTEH</sequence>
<dbReference type="PROSITE" id="PS00018">
    <property type="entry name" value="EF_HAND_1"/>
    <property type="match status" value="2"/>
</dbReference>
<proteinExistence type="inferred from homology"/>
<evidence type="ECO:0000256" key="2">
    <source>
        <dbReference type="ARBA" id="ARBA00022448"/>
    </source>
</evidence>
<dbReference type="Proteomes" id="UP001055439">
    <property type="component" value="Chromosome 8"/>
</dbReference>
<dbReference type="InterPro" id="IPR013880">
    <property type="entry name" value="Yos1"/>
</dbReference>
<evidence type="ECO:0000256" key="3">
    <source>
        <dbReference type="ARBA" id="ARBA00022692"/>
    </source>
</evidence>
<evidence type="ECO:0000256" key="4">
    <source>
        <dbReference type="ARBA" id="ARBA00022837"/>
    </source>
</evidence>
<feature type="transmembrane region" description="Helical" evidence="10">
    <location>
        <begin position="12"/>
        <end position="31"/>
    </location>
</feature>
<gene>
    <name evidence="12" type="ORF">MUK42_06094</name>
</gene>
<dbReference type="CDD" id="cd00051">
    <property type="entry name" value="EFh"/>
    <property type="match status" value="1"/>
</dbReference>
<dbReference type="PROSITE" id="PS50222">
    <property type="entry name" value="EF_HAND_2"/>
    <property type="match status" value="2"/>
</dbReference>
<keyword evidence="4" id="KW-0106">Calcium</keyword>
<evidence type="ECO:0000256" key="9">
    <source>
        <dbReference type="SAM" id="MobiDB-lite"/>
    </source>
</evidence>
<reference evidence="12" key="1">
    <citation type="submission" date="2022-05" db="EMBL/GenBank/DDBJ databases">
        <title>The Musa troglodytarum L. genome provides insights into the mechanism of non-climacteric behaviour and enrichment of carotenoids.</title>
        <authorList>
            <person name="Wang J."/>
        </authorList>
    </citation>
    <scope>NUCLEOTIDE SEQUENCE</scope>
    <source>
        <tissue evidence="12">Leaf</tissue>
    </source>
</reference>
<dbReference type="GO" id="GO:0000139">
    <property type="term" value="C:Golgi membrane"/>
    <property type="evidence" value="ECO:0007669"/>
    <property type="project" value="TreeGrafter"/>
</dbReference>
<dbReference type="InterPro" id="IPR002048">
    <property type="entry name" value="EF_hand_dom"/>
</dbReference>
<evidence type="ECO:0000256" key="8">
    <source>
        <dbReference type="ARBA" id="ARBA00024203"/>
    </source>
</evidence>
<keyword evidence="5" id="KW-0653">Protein transport</keyword>
<evidence type="ECO:0000256" key="7">
    <source>
        <dbReference type="ARBA" id="ARBA00023136"/>
    </source>
</evidence>
<organism evidence="12 13">
    <name type="scientific">Musa troglodytarum</name>
    <name type="common">fe'i banana</name>
    <dbReference type="NCBI Taxonomy" id="320322"/>
    <lineage>
        <taxon>Eukaryota</taxon>
        <taxon>Viridiplantae</taxon>
        <taxon>Streptophyta</taxon>
        <taxon>Embryophyta</taxon>
        <taxon>Tracheophyta</taxon>
        <taxon>Spermatophyta</taxon>
        <taxon>Magnoliopsida</taxon>
        <taxon>Liliopsida</taxon>
        <taxon>Zingiberales</taxon>
        <taxon>Musaceae</taxon>
        <taxon>Musa</taxon>
    </lineage>
</organism>
<evidence type="ECO:0000313" key="12">
    <source>
        <dbReference type="EMBL" id="URE30407.1"/>
    </source>
</evidence>
<dbReference type="SMART" id="SM00054">
    <property type="entry name" value="EFh"/>
    <property type="match status" value="2"/>
</dbReference>
<dbReference type="GO" id="GO:0005509">
    <property type="term" value="F:calcium ion binding"/>
    <property type="evidence" value="ECO:0007669"/>
    <property type="project" value="InterPro"/>
</dbReference>
<keyword evidence="2" id="KW-0813">Transport</keyword>
<dbReference type="EMBL" id="CP097510">
    <property type="protein sequence ID" value="URE30407.1"/>
    <property type="molecule type" value="Genomic_DNA"/>
</dbReference>
<evidence type="ECO:0000313" key="13">
    <source>
        <dbReference type="Proteomes" id="UP001055439"/>
    </source>
</evidence>
<name>A0A9E7HHU1_9LILI</name>
<dbReference type="GO" id="GO:0005789">
    <property type="term" value="C:endoplasmic reticulum membrane"/>
    <property type="evidence" value="ECO:0007669"/>
    <property type="project" value="TreeGrafter"/>
</dbReference>
<evidence type="ECO:0000256" key="1">
    <source>
        <dbReference type="ARBA" id="ARBA00004370"/>
    </source>
</evidence>
<evidence type="ECO:0000256" key="6">
    <source>
        <dbReference type="ARBA" id="ARBA00022989"/>
    </source>
</evidence>
<evidence type="ECO:0000256" key="5">
    <source>
        <dbReference type="ARBA" id="ARBA00022927"/>
    </source>
</evidence>
<dbReference type="GO" id="GO:0006888">
    <property type="term" value="P:endoplasmic reticulum to Golgi vesicle-mediated transport"/>
    <property type="evidence" value="ECO:0007669"/>
    <property type="project" value="TreeGrafter"/>
</dbReference>
<keyword evidence="7 10" id="KW-0472">Membrane</keyword>
<keyword evidence="6 10" id="KW-1133">Transmembrane helix</keyword>
<protein>
    <submittedName>
        <fullName evidence="12">Calcium-binding EF hand family protein</fullName>
    </submittedName>
</protein>
<evidence type="ECO:0000259" key="11">
    <source>
        <dbReference type="PROSITE" id="PS50222"/>
    </source>
</evidence>
<dbReference type="SUPFAM" id="SSF47473">
    <property type="entry name" value="EF-hand"/>
    <property type="match status" value="1"/>
</dbReference>
<dbReference type="PANTHER" id="PTHR15858">
    <property type="entry name" value="IMMEDIATE EARLY RESPONSE 3-INTERACTING PROTEIN 1"/>
    <property type="match status" value="1"/>
</dbReference>
<dbReference type="Pfam" id="PF08571">
    <property type="entry name" value="Yos1"/>
    <property type="match status" value="1"/>
</dbReference>
<comment type="similarity">
    <text evidence="8">Belongs to the YOS1 family.</text>
</comment>
<keyword evidence="13" id="KW-1185">Reference proteome</keyword>